<dbReference type="KEGG" id="mpi:Mpet_1655"/>
<dbReference type="InterPro" id="IPR050678">
    <property type="entry name" value="DNA_Partitioning_ATPase"/>
</dbReference>
<dbReference type="HOGENOM" id="CLU_037612_1_3_2"/>
<dbReference type="EMBL" id="CP002117">
    <property type="protein sequence ID" value="ADN36408.1"/>
    <property type="molecule type" value="Genomic_DNA"/>
</dbReference>
<sequence length="279" mass="30539">MSIITFAHHKGGTGKTTSCINIAGFLQKKGEKVLVIDCDPQANATSGLGINPDECSVNMYDVYMNAFEGFPDVSIKDVIVDTESGISLAPASLDLVGVEPYLYSIDDRLTVLKESLKPVENEYDHILIDTPPSLGQFVLNGFIAADRIIINLDSGMFAQKGVDNLKAIFEDIKEITGRRKSADMAIITKTGDLHETRSSFQEIALIIKKMLKAAGEDENSEREKEIESMLSSFAGRTCSVPYDYNIIKAQLKGLPISHLFPDSPAAAAYREIAEIISVW</sequence>
<accession>E1RHA4</accession>
<keyword evidence="3" id="KW-1185">Reference proteome</keyword>
<dbReference type="OrthoDB" id="36110at2157"/>
<dbReference type="AlphaFoldDB" id="E1RHA4"/>
<dbReference type="Pfam" id="PF13614">
    <property type="entry name" value="AAA_31"/>
    <property type="match status" value="1"/>
</dbReference>
<dbReference type="Gene3D" id="3.40.50.300">
    <property type="entry name" value="P-loop containing nucleotide triphosphate hydrolases"/>
    <property type="match status" value="1"/>
</dbReference>
<dbReference type="PANTHER" id="PTHR13696">
    <property type="entry name" value="P-LOOP CONTAINING NUCLEOSIDE TRIPHOSPHATE HYDROLASE"/>
    <property type="match status" value="1"/>
</dbReference>
<evidence type="ECO:0000259" key="1">
    <source>
        <dbReference type="Pfam" id="PF13614"/>
    </source>
</evidence>
<dbReference type="eggNOG" id="arCOG00586">
    <property type="taxonomic scope" value="Archaea"/>
</dbReference>
<feature type="domain" description="AAA" evidence="1">
    <location>
        <begin position="1"/>
        <end position="174"/>
    </location>
</feature>
<protein>
    <submittedName>
        <fullName evidence="2">Cobyrinic acid ac-diamide synthase</fullName>
    </submittedName>
</protein>
<dbReference type="InterPro" id="IPR027417">
    <property type="entry name" value="P-loop_NTPase"/>
</dbReference>
<dbReference type="PRINTS" id="PR00091">
    <property type="entry name" value="NITROGNASEII"/>
</dbReference>
<evidence type="ECO:0000313" key="3">
    <source>
        <dbReference type="Proteomes" id="UP000006565"/>
    </source>
</evidence>
<evidence type="ECO:0000313" key="2">
    <source>
        <dbReference type="EMBL" id="ADN36408.1"/>
    </source>
</evidence>
<name>E1RHA4_METP4</name>
<reference evidence="2 3" key="1">
    <citation type="journal article" date="2010" name="Stand. Genomic Sci.">
        <title>Complete genome sequence of Methanoplanus petrolearius type strain (SEBR 4847).</title>
        <authorList>
            <person name="Brambilla E."/>
            <person name="Djao O.D."/>
            <person name="Daligault H."/>
            <person name="Lapidus A."/>
            <person name="Lucas S."/>
            <person name="Hammon N."/>
            <person name="Nolan M."/>
            <person name="Tice H."/>
            <person name="Cheng J.F."/>
            <person name="Han C."/>
            <person name="Tapia R."/>
            <person name="Goodwin L."/>
            <person name="Pitluck S."/>
            <person name="Liolios K."/>
            <person name="Ivanova N."/>
            <person name="Mavromatis K."/>
            <person name="Mikhailova N."/>
            <person name="Pati A."/>
            <person name="Chen A."/>
            <person name="Palaniappan K."/>
            <person name="Land M."/>
            <person name="Hauser L."/>
            <person name="Chang Y.J."/>
            <person name="Jeffries C.D."/>
            <person name="Rohde M."/>
            <person name="Spring S."/>
            <person name="Sikorski J."/>
            <person name="Goker M."/>
            <person name="Woyke T."/>
            <person name="Bristow J."/>
            <person name="Eisen J.A."/>
            <person name="Markowitz V."/>
            <person name="Hugenholtz P."/>
            <person name="Kyrpides N.C."/>
            <person name="Klenk H.P."/>
        </authorList>
    </citation>
    <scope>NUCLEOTIDE SEQUENCE [LARGE SCALE GENOMIC DNA]</scope>
    <source>
        <strain evidence="3">DSM 11571 / OCM 486 / SEBR 4847</strain>
    </source>
</reference>
<proteinExistence type="predicted"/>
<dbReference type="PANTHER" id="PTHR13696:SF52">
    <property type="entry name" value="PARA FAMILY PROTEIN CT_582"/>
    <property type="match status" value="1"/>
</dbReference>
<dbReference type="SUPFAM" id="SSF52540">
    <property type="entry name" value="P-loop containing nucleoside triphosphate hydrolases"/>
    <property type="match status" value="1"/>
</dbReference>
<dbReference type="CDD" id="cd02042">
    <property type="entry name" value="ParAB_family"/>
    <property type="match status" value="1"/>
</dbReference>
<dbReference type="Proteomes" id="UP000006565">
    <property type="component" value="Chromosome"/>
</dbReference>
<dbReference type="STRING" id="679926.Mpet_1655"/>
<dbReference type="InterPro" id="IPR025669">
    <property type="entry name" value="AAA_dom"/>
</dbReference>
<gene>
    <name evidence="2" type="ordered locus">Mpet_1655</name>
</gene>
<organism evidence="2 3">
    <name type="scientific">Methanolacinia petrolearia (strain DSM 11571 / OCM 486 / SEBR 4847)</name>
    <name type="common">Methanoplanus petrolearius</name>
    <dbReference type="NCBI Taxonomy" id="679926"/>
    <lineage>
        <taxon>Archaea</taxon>
        <taxon>Methanobacteriati</taxon>
        <taxon>Methanobacteriota</taxon>
        <taxon>Stenosarchaea group</taxon>
        <taxon>Methanomicrobia</taxon>
        <taxon>Methanomicrobiales</taxon>
        <taxon>Methanomicrobiaceae</taxon>
        <taxon>Methanolacinia</taxon>
    </lineage>
</organism>